<dbReference type="Pfam" id="PF00806">
    <property type="entry name" value="PUF"/>
    <property type="match status" value="4"/>
</dbReference>
<dbReference type="GO" id="GO:0005737">
    <property type="term" value="C:cytoplasm"/>
    <property type="evidence" value="ECO:0007669"/>
    <property type="project" value="UniProtKB-SubCell"/>
</dbReference>
<evidence type="ECO:0000256" key="2">
    <source>
        <dbReference type="ARBA" id="ARBA00022490"/>
    </source>
</evidence>
<name>R0GBL0_9BRAS</name>
<protein>
    <recommendedName>
        <fullName evidence="7">PUM-HD domain-containing protein</fullName>
    </recommendedName>
</protein>
<dbReference type="InterPro" id="IPR001313">
    <property type="entry name" value="Pumilio_RNA-bd_rpt"/>
</dbReference>
<evidence type="ECO:0000256" key="1">
    <source>
        <dbReference type="ARBA" id="ARBA00004496"/>
    </source>
</evidence>
<accession>R0GBL0</accession>
<evidence type="ECO:0000259" key="7">
    <source>
        <dbReference type="PROSITE" id="PS50303"/>
    </source>
</evidence>
<dbReference type="SMART" id="SM00025">
    <property type="entry name" value="Pumilio"/>
    <property type="match status" value="3"/>
</dbReference>
<dbReference type="PANTHER" id="PTHR12537">
    <property type="entry name" value="RNA BINDING PROTEIN PUMILIO-RELATED"/>
    <property type="match status" value="1"/>
</dbReference>
<organism evidence="8 9">
    <name type="scientific">Capsella rubella</name>
    <dbReference type="NCBI Taxonomy" id="81985"/>
    <lineage>
        <taxon>Eukaryota</taxon>
        <taxon>Viridiplantae</taxon>
        <taxon>Streptophyta</taxon>
        <taxon>Embryophyta</taxon>
        <taxon>Tracheophyta</taxon>
        <taxon>Spermatophyta</taxon>
        <taxon>Magnoliopsida</taxon>
        <taxon>eudicotyledons</taxon>
        <taxon>Gunneridae</taxon>
        <taxon>Pentapetalae</taxon>
        <taxon>rosids</taxon>
        <taxon>malvids</taxon>
        <taxon>Brassicales</taxon>
        <taxon>Brassicaceae</taxon>
        <taxon>Camelineae</taxon>
        <taxon>Capsella</taxon>
    </lineage>
</organism>
<dbReference type="EMBL" id="KB870807">
    <property type="protein sequence ID" value="EOA33117.1"/>
    <property type="molecule type" value="Genomic_DNA"/>
</dbReference>
<feature type="domain" description="PUM-HD" evidence="7">
    <location>
        <begin position="1"/>
        <end position="325"/>
    </location>
</feature>
<feature type="repeat" description="Pumilio" evidence="6">
    <location>
        <begin position="258"/>
        <end position="296"/>
    </location>
</feature>
<dbReference type="GO" id="GO:0006417">
    <property type="term" value="P:regulation of translation"/>
    <property type="evidence" value="ECO:0007669"/>
    <property type="project" value="UniProtKB-KW"/>
</dbReference>
<dbReference type="InterPro" id="IPR016024">
    <property type="entry name" value="ARM-type_fold"/>
</dbReference>
<dbReference type="Proteomes" id="UP000029121">
    <property type="component" value="Unassembled WGS sequence"/>
</dbReference>
<reference evidence="9" key="1">
    <citation type="journal article" date="2013" name="Nat. Genet.">
        <title>The Capsella rubella genome and the genomic consequences of rapid mating system evolution.</title>
        <authorList>
            <person name="Slotte T."/>
            <person name="Hazzouri K.M."/>
            <person name="Agren J.A."/>
            <person name="Koenig D."/>
            <person name="Maumus F."/>
            <person name="Guo Y.L."/>
            <person name="Steige K."/>
            <person name="Platts A.E."/>
            <person name="Escobar J.S."/>
            <person name="Newman L.K."/>
            <person name="Wang W."/>
            <person name="Mandakova T."/>
            <person name="Vello E."/>
            <person name="Smith L.M."/>
            <person name="Henz S.R."/>
            <person name="Steffen J."/>
            <person name="Takuno S."/>
            <person name="Brandvain Y."/>
            <person name="Coop G."/>
            <person name="Andolfatto P."/>
            <person name="Hu T.T."/>
            <person name="Blanchette M."/>
            <person name="Clark R.M."/>
            <person name="Quesneville H."/>
            <person name="Nordborg M."/>
            <person name="Gaut B.S."/>
            <person name="Lysak M.A."/>
            <person name="Jenkins J."/>
            <person name="Grimwood J."/>
            <person name="Chapman J."/>
            <person name="Prochnik S."/>
            <person name="Shu S."/>
            <person name="Rokhsar D."/>
            <person name="Schmutz J."/>
            <person name="Weigel D."/>
            <person name="Wright S.I."/>
        </authorList>
    </citation>
    <scope>NUCLEOTIDE SEQUENCE [LARGE SCALE GENOMIC DNA]</scope>
    <source>
        <strain evidence="9">cv. Monte Gargano</strain>
    </source>
</reference>
<dbReference type="InterPro" id="IPR033133">
    <property type="entry name" value="PUM-HD"/>
</dbReference>
<comment type="subcellular location">
    <subcellularLocation>
        <location evidence="1">Cytoplasm</location>
    </subcellularLocation>
</comment>
<evidence type="ECO:0000256" key="4">
    <source>
        <dbReference type="ARBA" id="ARBA00022845"/>
    </source>
</evidence>
<keyword evidence="3" id="KW-0677">Repeat</keyword>
<evidence type="ECO:0000313" key="8">
    <source>
        <dbReference type="EMBL" id="EOA33117.1"/>
    </source>
</evidence>
<dbReference type="Gene3D" id="1.25.10.10">
    <property type="entry name" value="Leucine-rich Repeat Variant"/>
    <property type="match status" value="1"/>
</dbReference>
<dbReference type="PROSITE" id="PS50302">
    <property type="entry name" value="PUM"/>
    <property type="match status" value="1"/>
</dbReference>
<dbReference type="InterPro" id="IPR011989">
    <property type="entry name" value="ARM-like"/>
</dbReference>
<dbReference type="SUPFAM" id="SSF48371">
    <property type="entry name" value="ARM repeat"/>
    <property type="match status" value="1"/>
</dbReference>
<keyword evidence="2" id="KW-0963">Cytoplasm</keyword>
<gene>
    <name evidence="8" type="ORF">CARUB_v10016455mg</name>
</gene>
<dbReference type="PROSITE" id="PS50303">
    <property type="entry name" value="PUM_HD"/>
    <property type="match status" value="1"/>
</dbReference>
<keyword evidence="9" id="KW-1185">Reference proteome</keyword>
<sequence>MLVNAGQTGQRWIPAKNVPEKNRILCFLAIQAMSNDNGKNPMPNDKDNDDLVFTAFKNMDLYGKDHNVLSGLLGMTTCSERSCEFQKFLQRLDTYPTAERESHLFEIGSLLTTNNCAFLDLATNQSGSHALRTLFRRSPALDHLIFLSVSMNFFSLMTNLARVETGCLALNEVFQEIRGKYRDLIFKRVAKNADWLSFDHYGTHVVQNFLTLENPGATAAIAERLCGCFFRLAKERQGSYVVEKCLKSCFAREIVLEEFRGNDQEWVRMANDKFGNFVAQCALKVMKEEGMTPLLREFIEKLRPYFCTMKIGYGKNIVRLIQEDIERCL</sequence>
<evidence type="ECO:0000313" key="9">
    <source>
        <dbReference type="Proteomes" id="UP000029121"/>
    </source>
</evidence>
<proteinExistence type="predicted"/>
<keyword evidence="4" id="KW-0810">Translation regulation</keyword>
<dbReference type="eggNOG" id="KOG2049">
    <property type="taxonomic scope" value="Eukaryota"/>
</dbReference>
<evidence type="ECO:0000256" key="3">
    <source>
        <dbReference type="ARBA" id="ARBA00022737"/>
    </source>
</evidence>
<dbReference type="GO" id="GO:0003729">
    <property type="term" value="F:mRNA binding"/>
    <property type="evidence" value="ECO:0007669"/>
    <property type="project" value="TreeGrafter"/>
</dbReference>
<evidence type="ECO:0000256" key="6">
    <source>
        <dbReference type="PROSITE-ProRule" id="PRU00317"/>
    </source>
</evidence>
<dbReference type="AlphaFoldDB" id="R0GBL0"/>
<keyword evidence="5" id="KW-0694">RNA-binding</keyword>
<evidence type="ECO:0000256" key="5">
    <source>
        <dbReference type="ARBA" id="ARBA00022884"/>
    </source>
</evidence>
<dbReference type="PANTHER" id="PTHR12537:SF137">
    <property type="entry name" value="PUMILIO HOMOLOG 16-RELATED"/>
    <property type="match status" value="1"/>
</dbReference>